<comment type="caution">
    <text evidence="2">The sequence shown here is derived from an EMBL/GenBank/DDBJ whole genome shotgun (WGS) entry which is preliminary data.</text>
</comment>
<dbReference type="PANTHER" id="PTHR33095">
    <property type="entry name" value="OS07G0619500 PROTEIN"/>
    <property type="match status" value="1"/>
</dbReference>
<dbReference type="InterPro" id="IPR012442">
    <property type="entry name" value="DUF1645_plant"/>
</dbReference>
<evidence type="ECO:0000313" key="3">
    <source>
        <dbReference type="Proteomes" id="UP001229421"/>
    </source>
</evidence>
<feature type="region of interest" description="Disordered" evidence="1">
    <location>
        <begin position="140"/>
        <end position="189"/>
    </location>
</feature>
<feature type="compositionally biased region" description="Basic residues" evidence="1">
    <location>
        <begin position="178"/>
        <end position="187"/>
    </location>
</feature>
<protein>
    <submittedName>
        <fullName evidence="2">Uncharacterized protein</fullName>
    </submittedName>
</protein>
<dbReference type="AlphaFoldDB" id="A0AAD8L6N5"/>
<evidence type="ECO:0000256" key="1">
    <source>
        <dbReference type="SAM" id="MobiDB-lite"/>
    </source>
</evidence>
<dbReference type="Proteomes" id="UP001229421">
    <property type="component" value="Unassembled WGS sequence"/>
</dbReference>
<gene>
    <name evidence="2" type="ORF">QVD17_02476</name>
</gene>
<keyword evidence="3" id="KW-1185">Reference proteome</keyword>
<dbReference type="PANTHER" id="PTHR33095:SF127">
    <property type="entry name" value="OS05G0578100 PROTEIN"/>
    <property type="match status" value="1"/>
</dbReference>
<reference evidence="2" key="1">
    <citation type="journal article" date="2023" name="bioRxiv">
        <title>Improved chromosome-level genome assembly for marigold (Tagetes erecta).</title>
        <authorList>
            <person name="Jiang F."/>
            <person name="Yuan L."/>
            <person name="Wang S."/>
            <person name="Wang H."/>
            <person name="Xu D."/>
            <person name="Wang A."/>
            <person name="Fan W."/>
        </authorList>
    </citation>
    <scope>NUCLEOTIDE SEQUENCE</scope>
    <source>
        <strain evidence="2">WSJ</strain>
        <tissue evidence="2">Leaf</tissue>
    </source>
</reference>
<accession>A0AAD8L6N5</accession>
<proteinExistence type="predicted"/>
<name>A0AAD8L6N5_TARER</name>
<dbReference type="Pfam" id="PF07816">
    <property type="entry name" value="DUF1645"/>
    <property type="match status" value="1"/>
</dbReference>
<organism evidence="2 3">
    <name type="scientific">Tagetes erecta</name>
    <name type="common">African marigold</name>
    <dbReference type="NCBI Taxonomy" id="13708"/>
    <lineage>
        <taxon>Eukaryota</taxon>
        <taxon>Viridiplantae</taxon>
        <taxon>Streptophyta</taxon>
        <taxon>Embryophyta</taxon>
        <taxon>Tracheophyta</taxon>
        <taxon>Spermatophyta</taxon>
        <taxon>Magnoliopsida</taxon>
        <taxon>eudicotyledons</taxon>
        <taxon>Gunneridae</taxon>
        <taxon>Pentapetalae</taxon>
        <taxon>asterids</taxon>
        <taxon>campanulids</taxon>
        <taxon>Asterales</taxon>
        <taxon>Asteraceae</taxon>
        <taxon>Asteroideae</taxon>
        <taxon>Heliantheae alliance</taxon>
        <taxon>Tageteae</taxon>
        <taxon>Tagetes</taxon>
    </lineage>
</organism>
<evidence type="ECO:0000313" key="2">
    <source>
        <dbReference type="EMBL" id="KAK1436694.1"/>
    </source>
</evidence>
<dbReference type="EMBL" id="JAUHHV010000001">
    <property type="protein sequence ID" value="KAK1436694.1"/>
    <property type="molecule type" value="Genomic_DNA"/>
</dbReference>
<sequence length="289" mass="32419">MDTESTIYSSPSFNKHSSNSIADIADRVVQQLHAENGFDEDDDAFCFSDDDNQTIDEVNTNNHTDTMNQVEEKASEEDEHEFEFPVICADLNSPIDESISPRYPVFDTTLLSDVDDSPKTDSKPSLVTVKRTSLIKLFNEDRDSSSTSTSTSTSNSSSESEELDGASPGTYCVWKPKSERRGKHKKSNSISIGITSNQWKVRDLLKRSYSDDNYSVGKDSPVLLFIPPISPEKEKKNDRSGKTSKLEKKIPAYKAKIGNIHLPPYLPYRQDQVAAFASFDGAKKNQYRY</sequence>
<feature type="compositionally biased region" description="Low complexity" evidence="1">
    <location>
        <begin position="145"/>
        <end position="158"/>
    </location>
</feature>